<sequence>MTRKYAVTSSFRRLSRLLALCTVSCLMLLAGTTVDSFARDDHHSGHHKGKSLLIFGDSLSDTGNAAALGAQIATPPFEGLIPAGPYSILRFTNGRTWVEHLAKKVGAPEAAKAVFQFPAKGRNYAVGGARARLVPGGFNLQEQVGLFLSSIGNTVTRKDRVVIALGGNDVRDAIVEFGSTLTSGGTEAAAQVAAAQILCQAVASIEQNVSLLHNFAGAKRFFVMNSPDLGLVPAITVLGSGASALGTKLSGLFNRLLASGDTPLPGSGGFGICALTGVSIHGLSVLESSLPGIEVMLFDVFSLLNEVVADPQVFHLSNGTDACITPGVIVGAICQKPQKYIFWDGIHPTAAMHRIVAHKAAALLPATPGNTASTGAILPTD</sequence>
<dbReference type="Gene3D" id="3.40.50.1110">
    <property type="entry name" value="SGNH hydrolase"/>
    <property type="match status" value="1"/>
</dbReference>
<proteinExistence type="predicted"/>
<organism evidence="2">
    <name type="scientific">hydrothermal vent metagenome</name>
    <dbReference type="NCBI Taxonomy" id="652676"/>
    <lineage>
        <taxon>unclassified sequences</taxon>
        <taxon>metagenomes</taxon>
        <taxon>ecological metagenomes</taxon>
    </lineage>
</organism>
<dbReference type="PANTHER" id="PTHR45648">
    <property type="entry name" value="GDSL LIPASE/ACYLHYDROLASE FAMILY PROTEIN (AFU_ORTHOLOGUE AFUA_4G14700)"/>
    <property type="match status" value="1"/>
</dbReference>
<protein>
    <submittedName>
        <fullName evidence="2">Phospholipase/lecithinase/hemolysin</fullName>
    </submittedName>
</protein>
<evidence type="ECO:0000313" key="2">
    <source>
        <dbReference type="EMBL" id="VAW80703.1"/>
    </source>
</evidence>
<dbReference type="InterPro" id="IPR008265">
    <property type="entry name" value="Lipase_GDSL_AS"/>
</dbReference>
<keyword evidence="1" id="KW-0378">Hydrolase</keyword>
<dbReference type="SUPFAM" id="SSF52266">
    <property type="entry name" value="SGNH hydrolase"/>
    <property type="match status" value="1"/>
</dbReference>
<dbReference type="Pfam" id="PF00657">
    <property type="entry name" value="Lipase_GDSL"/>
    <property type="match status" value="1"/>
</dbReference>
<reference evidence="2" key="1">
    <citation type="submission" date="2018-06" db="EMBL/GenBank/DDBJ databases">
        <authorList>
            <person name="Zhirakovskaya E."/>
        </authorList>
    </citation>
    <scope>NUCLEOTIDE SEQUENCE</scope>
</reference>
<gene>
    <name evidence="2" type="ORF">MNBD_GAMMA13-1384</name>
</gene>
<dbReference type="EMBL" id="UOFK01000231">
    <property type="protein sequence ID" value="VAW80703.1"/>
    <property type="molecule type" value="Genomic_DNA"/>
</dbReference>
<dbReference type="PROSITE" id="PS01098">
    <property type="entry name" value="LIPASE_GDSL_SER"/>
    <property type="match status" value="1"/>
</dbReference>
<dbReference type="CDD" id="cd01846">
    <property type="entry name" value="fatty_acyltransferase_like"/>
    <property type="match status" value="1"/>
</dbReference>
<dbReference type="GO" id="GO:0006629">
    <property type="term" value="P:lipid metabolic process"/>
    <property type="evidence" value="ECO:0007669"/>
    <property type="project" value="InterPro"/>
</dbReference>
<accession>A0A3B0YXN2</accession>
<name>A0A3B0YXN2_9ZZZZ</name>
<dbReference type="InterPro" id="IPR001087">
    <property type="entry name" value="GDSL"/>
</dbReference>
<dbReference type="AlphaFoldDB" id="A0A3B0YXN2"/>
<dbReference type="PANTHER" id="PTHR45648:SF22">
    <property type="entry name" value="GDSL LIPASE_ACYLHYDROLASE FAMILY PROTEIN (AFU_ORTHOLOGUE AFUA_4G14700)"/>
    <property type="match status" value="1"/>
</dbReference>
<dbReference type="GO" id="GO:0016298">
    <property type="term" value="F:lipase activity"/>
    <property type="evidence" value="ECO:0007669"/>
    <property type="project" value="InterPro"/>
</dbReference>
<dbReference type="InterPro" id="IPR051058">
    <property type="entry name" value="GDSL_Est/Lipase"/>
</dbReference>
<evidence type="ECO:0000256" key="1">
    <source>
        <dbReference type="ARBA" id="ARBA00022801"/>
    </source>
</evidence>
<dbReference type="InterPro" id="IPR036514">
    <property type="entry name" value="SGNH_hydro_sf"/>
</dbReference>